<feature type="transmembrane region" description="Helical" evidence="13">
    <location>
        <begin position="79"/>
        <end position="98"/>
    </location>
</feature>
<feature type="transmembrane region" description="Helical" evidence="13">
    <location>
        <begin position="395"/>
        <end position="419"/>
    </location>
</feature>
<feature type="binding site" evidence="9">
    <location>
        <position position="369"/>
    </location>
    <ligand>
        <name>Na(+)</name>
        <dbReference type="ChEBI" id="CHEBI:29101"/>
        <label>1</label>
    </ligand>
</feature>
<dbReference type="OrthoDB" id="6581954at2759"/>
<feature type="binding site" evidence="9">
    <location>
        <position position="85"/>
    </location>
    <ligand>
        <name>Na(+)</name>
        <dbReference type="ChEBI" id="CHEBI:29101"/>
        <label>1</label>
    </ligand>
</feature>
<dbReference type="GO" id="GO:0005283">
    <property type="term" value="F:amino acid:sodium symporter activity"/>
    <property type="evidence" value="ECO:0007669"/>
    <property type="project" value="TreeGrafter"/>
</dbReference>
<feature type="transmembrane region" description="Helical" evidence="13">
    <location>
        <begin position="496"/>
        <end position="522"/>
    </location>
</feature>
<evidence type="ECO:0000256" key="11">
    <source>
        <dbReference type="RuleBase" id="RU003732"/>
    </source>
</evidence>
<gene>
    <name evidence="14" type="ORF">TTRE_0000160901</name>
</gene>
<evidence type="ECO:0000256" key="10">
    <source>
        <dbReference type="PIRSR" id="PIRSR600175-2"/>
    </source>
</evidence>
<comment type="subcellular location">
    <subcellularLocation>
        <location evidence="1">Membrane</location>
        <topology evidence="1">Multi-pass membrane protein</topology>
    </subcellularLocation>
</comment>
<dbReference type="EMBL" id="HG805850">
    <property type="protein sequence ID" value="CDW53345.1"/>
    <property type="molecule type" value="Genomic_DNA"/>
</dbReference>
<dbReference type="InterPro" id="IPR037272">
    <property type="entry name" value="SNS_sf"/>
</dbReference>
<reference evidence="14" key="2">
    <citation type="submission" date="2014-03" db="EMBL/GenBank/DDBJ databases">
        <title>The whipworm genome and dual-species transcriptomics of an intimate host-pathogen interaction.</title>
        <authorList>
            <person name="Foth B.J."/>
            <person name="Tsai I.J."/>
            <person name="Reid A.J."/>
            <person name="Bancroft A.J."/>
            <person name="Nichol S."/>
            <person name="Tracey A."/>
            <person name="Holroyd N."/>
            <person name="Cotton J.A."/>
            <person name="Stanley E.J."/>
            <person name="Zarowiecki M."/>
            <person name="Liu J.Z."/>
            <person name="Huckvale T."/>
            <person name="Cooper P.J."/>
            <person name="Grencis R.K."/>
            <person name="Berriman M."/>
        </authorList>
    </citation>
    <scope>NUCLEOTIDE SEQUENCE [LARGE SCALE GENOMIC DNA]</scope>
</reference>
<evidence type="ECO:0000256" key="5">
    <source>
        <dbReference type="ARBA" id="ARBA00022847"/>
    </source>
</evidence>
<feature type="transmembrane region" description="Helical" evidence="13">
    <location>
        <begin position="313"/>
        <end position="330"/>
    </location>
</feature>
<dbReference type="PROSITE" id="PS00610">
    <property type="entry name" value="NA_NEUROTRAN_SYMP_1"/>
    <property type="match status" value="1"/>
</dbReference>
<feature type="transmembrane region" description="Helical" evidence="13">
    <location>
        <begin position="452"/>
        <end position="475"/>
    </location>
</feature>
<dbReference type="Proteomes" id="UP000030665">
    <property type="component" value="Unassembled WGS sequence"/>
</dbReference>
<dbReference type="PRINTS" id="PR00176">
    <property type="entry name" value="NANEUSMPORT"/>
</dbReference>
<feature type="compositionally biased region" description="Basic and acidic residues" evidence="12">
    <location>
        <begin position="48"/>
        <end position="58"/>
    </location>
</feature>
<feature type="transmembrane region" description="Helical" evidence="13">
    <location>
        <begin position="534"/>
        <end position="551"/>
    </location>
</feature>
<feature type="transmembrane region" description="Helical" evidence="13">
    <location>
        <begin position="362"/>
        <end position="383"/>
    </location>
</feature>
<feature type="binding site" evidence="9">
    <location>
        <position position="401"/>
    </location>
    <ligand>
        <name>Na(+)</name>
        <dbReference type="ChEBI" id="CHEBI:29101"/>
        <label>1</label>
    </ligand>
</feature>
<keyword evidence="3 11" id="KW-0813">Transport</keyword>
<feature type="binding site" evidence="9">
    <location>
        <position position="92"/>
    </location>
    <ligand>
        <name>Na(+)</name>
        <dbReference type="ChEBI" id="CHEBI:29101"/>
        <label>1</label>
    </ligand>
</feature>
<evidence type="ECO:0000256" key="7">
    <source>
        <dbReference type="ARBA" id="ARBA00023136"/>
    </source>
</evidence>
<keyword evidence="6 13" id="KW-1133">Transmembrane helix</keyword>
<dbReference type="GO" id="GO:0005886">
    <property type="term" value="C:plasma membrane"/>
    <property type="evidence" value="ECO:0007669"/>
    <property type="project" value="TreeGrafter"/>
</dbReference>
<feature type="binding site" evidence="9">
    <location>
        <position position="87"/>
    </location>
    <ligand>
        <name>Na(+)</name>
        <dbReference type="ChEBI" id="CHEBI:29101"/>
        <label>1</label>
    </ligand>
</feature>
<proteinExistence type="inferred from homology"/>
<keyword evidence="10" id="KW-1015">Disulfide bond</keyword>
<dbReference type="STRING" id="36087.A0A077Z3P6"/>
<evidence type="ECO:0000256" key="4">
    <source>
        <dbReference type="ARBA" id="ARBA00022692"/>
    </source>
</evidence>
<dbReference type="PROSITE" id="PS50267">
    <property type="entry name" value="NA_NEUROTRAN_SYMP_3"/>
    <property type="match status" value="1"/>
</dbReference>
<dbReference type="PROSITE" id="PS00754">
    <property type="entry name" value="NA_NEUROTRAN_SYMP_2"/>
    <property type="match status" value="1"/>
</dbReference>
<evidence type="ECO:0000256" key="1">
    <source>
        <dbReference type="ARBA" id="ARBA00004141"/>
    </source>
</evidence>
<keyword evidence="15" id="KW-1185">Reference proteome</keyword>
<dbReference type="SUPFAM" id="SSF161070">
    <property type="entry name" value="SNF-like"/>
    <property type="match status" value="1"/>
</dbReference>
<feature type="binding site" evidence="9">
    <location>
        <position position="469"/>
    </location>
    <ligand>
        <name>Na(+)</name>
        <dbReference type="ChEBI" id="CHEBI:29101"/>
        <label>1</label>
    </ligand>
</feature>
<feature type="transmembrane region" description="Helical" evidence="13">
    <location>
        <begin position="284"/>
        <end position="304"/>
    </location>
</feature>
<feature type="transmembrane region" description="Helical" evidence="13">
    <location>
        <begin position="572"/>
        <end position="598"/>
    </location>
</feature>
<feature type="transmembrane region" description="Helical" evidence="13">
    <location>
        <begin position="169"/>
        <end position="196"/>
    </location>
</feature>
<dbReference type="InterPro" id="IPR000175">
    <property type="entry name" value="Na/ntran_symport"/>
</dbReference>
<dbReference type="PANTHER" id="PTHR11616">
    <property type="entry name" value="SODIUM/CHLORIDE DEPENDENT TRANSPORTER"/>
    <property type="match status" value="1"/>
</dbReference>
<feature type="transmembrane region" description="Helical" evidence="13">
    <location>
        <begin position="104"/>
        <end position="126"/>
    </location>
</feature>
<comment type="similarity">
    <text evidence="2 11">Belongs to the sodium:neurotransmitter symporter (SNF) (TC 2.A.22) family.</text>
</comment>
<evidence type="ECO:0000256" key="13">
    <source>
        <dbReference type="SAM" id="Phobius"/>
    </source>
</evidence>
<keyword evidence="8" id="KW-0325">Glycoprotein</keyword>
<protein>
    <recommendedName>
        <fullName evidence="11">Transporter</fullName>
    </recommendedName>
</protein>
<keyword evidence="5 11" id="KW-0769">Symport</keyword>
<evidence type="ECO:0000256" key="12">
    <source>
        <dbReference type="SAM" id="MobiDB-lite"/>
    </source>
</evidence>
<evidence type="ECO:0000256" key="6">
    <source>
        <dbReference type="ARBA" id="ARBA00022989"/>
    </source>
</evidence>
<dbReference type="GO" id="GO:0089718">
    <property type="term" value="P:amino acid import across plasma membrane"/>
    <property type="evidence" value="ECO:0007669"/>
    <property type="project" value="TreeGrafter"/>
</dbReference>
<dbReference type="AlphaFoldDB" id="A0A077Z3P6"/>
<feature type="binding site" evidence="9">
    <location>
        <position position="470"/>
    </location>
    <ligand>
        <name>Na(+)</name>
        <dbReference type="ChEBI" id="CHEBI:29101"/>
        <label>1</label>
    </ligand>
</feature>
<keyword evidence="7 13" id="KW-0472">Membrane</keyword>
<feature type="region of interest" description="Disordered" evidence="12">
    <location>
        <begin position="23"/>
        <end position="70"/>
    </location>
</feature>
<evidence type="ECO:0000256" key="9">
    <source>
        <dbReference type="PIRSR" id="PIRSR600175-1"/>
    </source>
</evidence>
<keyword evidence="4 11" id="KW-0812">Transmembrane</keyword>
<feature type="region of interest" description="Disordered" evidence="12">
    <location>
        <begin position="669"/>
        <end position="688"/>
    </location>
</feature>
<keyword evidence="9" id="KW-0479">Metal-binding</keyword>
<feature type="transmembrane region" description="Helical" evidence="13">
    <location>
        <begin position="618"/>
        <end position="642"/>
    </location>
</feature>
<dbReference type="GO" id="GO:0046872">
    <property type="term" value="F:metal ion binding"/>
    <property type="evidence" value="ECO:0007669"/>
    <property type="project" value="UniProtKB-KW"/>
</dbReference>
<evidence type="ECO:0000256" key="8">
    <source>
        <dbReference type="ARBA" id="ARBA00023180"/>
    </source>
</evidence>
<feature type="binding site" evidence="9">
    <location>
        <position position="88"/>
    </location>
    <ligand>
        <name>Na(+)</name>
        <dbReference type="ChEBI" id="CHEBI:29101"/>
        <label>1</label>
    </ligand>
</feature>
<evidence type="ECO:0000313" key="15">
    <source>
        <dbReference type="Proteomes" id="UP000030665"/>
    </source>
</evidence>
<keyword evidence="9" id="KW-0915">Sodium</keyword>
<evidence type="ECO:0000313" key="14">
    <source>
        <dbReference type="EMBL" id="CDW53345.1"/>
    </source>
</evidence>
<feature type="disulfide bond" evidence="10">
    <location>
        <begin position="209"/>
        <end position="218"/>
    </location>
</feature>
<evidence type="ECO:0000256" key="3">
    <source>
        <dbReference type="ARBA" id="ARBA00022448"/>
    </source>
</evidence>
<dbReference type="GO" id="GO:0015179">
    <property type="term" value="F:L-amino acid transmembrane transporter activity"/>
    <property type="evidence" value="ECO:0007669"/>
    <property type="project" value="TreeGrafter"/>
</dbReference>
<accession>A0A077Z3P6</accession>
<reference evidence="14" key="1">
    <citation type="submission" date="2014-01" db="EMBL/GenBank/DDBJ databases">
        <authorList>
            <person name="Aslett M."/>
        </authorList>
    </citation>
    <scope>NUCLEOTIDE SEQUENCE</scope>
</reference>
<organism evidence="14 15">
    <name type="scientific">Trichuris trichiura</name>
    <name type="common">Whipworm</name>
    <name type="synonym">Trichocephalus trichiurus</name>
    <dbReference type="NCBI Taxonomy" id="36087"/>
    <lineage>
        <taxon>Eukaryota</taxon>
        <taxon>Metazoa</taxon>
        <taxon>Ecdysozoa</taxon>
        <taxon>Nematoda</taxon>
        <taxon>Enoplea</taxon>
        <taxon>Dorylaimia</taxon>
        <taxon>Trichinellida</taxon>
        <taxon>Trichuridae</taxon>
        <taxon>Trichuris</taxon>
    </lineage>
</organism>
<evidence type="ECO:0000256" key="2">
    <source>
        <dbReference type="ARBA" id="ARBA00006459"/>
    </source>
</evidence>
<dbReference type="PANTHER" id="PTHR11616:SF321">
    <property type="entry name" value="SODIUM-DEPENDENT NUTRIENT AMINO ACID TRANSPORTER 1-RELATED"/>
    <property type="match status" value="1"/>
</dbReference>
<name>A0A077Z3P6_TRITR</name>
<dbReference type="Pfam" id="PF00209">
    <property type="entry name" value="SNF"/>
    <property type="match status" value="1"/>
</dbReference>
<sequence length="688" mass="76593">MTYKKCRLADAIVRRNKTVHQQLDSQPIRARKGSPTEDARELNIGTPERLRAKMEEKPPPPPPSTGVTEKEKWASKTEFMLSCLGFAVGLGNIWRFPYLCGRNGGAAFLLVFLLVIVIGGVPMAFLELGLGQYSSLASHQLFEALCPLFSGKQHSPPGKVFRTNPVLQGLGYVMILTSILTALYYNVVISWAVYYLTASFTSDLPWKTCNNWWNTDNCFDKDFEKICSSFNTTYWKGYCWNQSEALEQGWSLLPNVTSRTNPVQEYFNRRVLNLGDGIDHLGSLSWELALCLLLAWIFVCAILIKGVKSMGKVIYFTATVPYVLLLALLIRGATLPNAIDGIKFFIIPDFNRLKESAVWGDAAVQVFFSMSVGAGGLTTLSSYNVLNNNILRDTIVITLGNIFTSLLSGFVVFSILGYMASELDTTVDVIATSGPGLLFVTYPYALTRLPLAPLWSCLFFFTVILMGIDSQIVLVEVVITACKDQWPMLRQAKWKVCTVVSICAASYLIGLLMCTQAGAYILNLLDTFAGGWPLLMQCLLELIIVSYIYGIKNYVEDYKFMLGDPPSKIWKFLGYPVTNQVTSYGVTLRLQAVLVFNFLQYSVTMYDEYVYPVWAEVIGWILAFSACLPAVIWALFKVLLILTSGSKVQYLSVSQCLMEILNAGNHQSKNKETARANEGVASESKIGN</sequence>